<dbReference type="InterPro" id="IPR027417">
    <property type="entry name" value="P-loop_NTPase"/>
</dbReference>
<evidence type="ECO:0000259" key="5">
    <source>
        <dbReference type="PROSITE" id="PS51194"/>
    </source>
</evidence>
<dbReference type="HOGENOM" id="CLU_000315_21_1_11"/>
<dbReference type="Pfam" id="PF00271">
    <property type="entry name" value="Helicase_C"/>
    <property type="match status" value="1"/>
</dbReference>
<dbReference type="InterPro" id="IPR049730">
    <property type="entry name" value="SNF2/RAD54-like_C"/>
</dbReference>
<dbReference type="GO" id="GO:0004386">
    <property type="term" value="F:helicase activity"/>
    <property type="evidence" value="ECO:0007669"/>
    <property type="project" value="UniProtKB-KW"/>
</dbReference>
<keyword evidence="2" id="KW-0479">Metal-binding</keyword>
<keyword evidence="6" id="KW-0547">Nucleotide-binding</keyword>
<evidence type="ECO:0000313" key="6">
    <source>
        <dbReference type="EMBL" id="ACV22506.1"/>
    </source>
</evidence>
<dbReference type="GO" id="GO:0008270">
    <property type="term" value="F:zinc ion binding"/>
    <property type="evidence" value="ECO:0007669"/>
    <property type="project" value="UniProtKB-KW"/>
</dbReference>
<dbReference type="PANTHER" id="PTHR10799">
    <property type="entry name" value="SNF2/RAD54 HELICASE FAMILY"/>
    <property type="match status" value="1"/>
</dbReference>
<dbReference type="Pfam" id="PF08455">
    <property type="entry name" value="SNF2_assoc"/>
    <property type="match status" value="1"/>
</dbReference>
<dbReference type="EMBL" id="CP001684">
    <property type="protein sequence ID" value="ACV22506.1"/>
    <property type="molecule type" value="Genomic_DNA"/>
</dbReference>
<dbReference type="CDD" id="cd18012">
    <property type="entry name" value="DEXQc_arch_SWI2_SNF2"/>
    <property type="match status" value="1"/>
</dbReference>
<dbReference type="PROSITE" id="PS51192">
    <property type="entry name" value="HELICASE_ATP_BIND_1"/>
    <property type="match status" value="1"/>
</dbReference>
<keyword evidence="2" id="KW-0863">Zinc-finger</keyword>
<keyword evidence="6" id="KW-0067">ATP-binding</keyword>
<feature type="domain" description="SWIM-type" evidence="3">
    <location>
        <begin position="59"/>
        <end position="100"/>
    </location>
</feature>
<dbReference type="SMART" id="SM00490">
    <property type="entry name" value="HELICc"/>
    <property type="match status" value="1"/>
</dbReference>
<evidence type="ECO:0000259" key="3">
    <source>
        <dbReference type="PROSITE" id="PS50966"/>
    </source>
</evidence>
<dbReference type="SUPFAM" id="SSF52540">
    <property type="entry name" value="P-loop containing nucleoside triphosphate hydrolases"/>
    <property type="match status" value="2"/>
</dbReference>
<keyword evidence="1" id="KW-0378">Hydrolase</keyword>
<accession>C7N6H1</accession>
<dbReference type="eggNOG" id="COG0553">
    <property type="taxonomic scope" value="Bacteria"/>
</dbReference>
<protein>
    <submittedName>
        <fullName evidence="6">DNA/RNA helicase, superfamily II, SNF2 family</fullName>
    </submittedName>
</protein>
<evidence type="ECO:0000256" key="1">
    <source>
        <dbReference type="ARBA" id="ARBA00022801"/>
    </source>
</evidence>
<dbReference type="STRING" id="471855.Shel_14860"/>
<dbReference type="GO" id="GO:0005524">
    <property type="term" value="F:ATP binding"/>
    <property type="evidence" value="ECO:0007669"/>
    <property type="project" value="InterPro"/>
</dbReference>
<dbReference type="InterPro" id="IPR001650">
    <property type="entry name" value="Helicase_C-like"/>
</dbReference>
<keyword evidence="7" id="KW-1185">Reference proteome</keyword>
<dbReference type="RefSeq" id="WP_012798608.1">
    <property type="nucleotide sequence ID" value="NC_013165.1"/>
</dbReference>
<dbReference type="InterPro" id="IPR038718">
    <property type="entry name" value="SNF2-like_sf"/>
</dbReference>
<dbReference type="PROSITE" id="PS50966">
    <property type="entry name" value="ZF_SWIM"/>
    <property type="match status" value="1"/>
</dbReference>
<organism evidence="6 7">
    <name type="scientific">Slackia heliotrinireducens (strain ATCC 29202 / DSM 20476 / NCTC 11029 / RHS 1)</name>
    <name type="common">Peptococcus heliotrinreducens</name>
    <dbReference type="NCBI Taxonomy" id="471855"/>
    <lineage>
        <taxon>Bacteria</taxon>
        <taxon>Bacillati</taxon>
        <taxon>Actinomycetota</taxon>
        <taxon>Coriobacteriia</taxon>
        <taxon>Eggerthellales</taxon>
        <taxon>Eggerthellaceae</taxon>
        <taxon>Slackia</taxon>
    </lineage>
</organism>
<dbReference type="PROSITE" id="PS51194">
    <property type="entry name" value="HELICASE_CTER"/>
    <property type="match status" value="1"/>
</dbReference>
<dbReference type="Gene3D" id="3.40.50.10810">
    <property type="entry name" value="Tandem AAA-ATPase domain"/>
    <property type="match status" value="1"/>
</dbReference>
<gene>
    <name evidence="6" type="ordered locus">Shel_14860</name>
</gene>
<dbReference type="CDD" id="cd18793">
    <property type="entry name" value="SF2_C_SNF"/>
    <property type="match status" value="1"/>
</dbReference>
<evidence type="ECO:0000313" key="7">
    <source>
        <dbReference type="Proteomes" id="UP000002026"/>
    </source>
</evidence>
<name>C7N6H1_SLAHD</name>
<reference evidence="6 7" key="1">
    <citation type="journal article" date="2009" name="Stand. Genomic Sci.">
        <title>Complete genome sequence of Slackia heliotrinireducens type strain (RHS 1).</title>
        <authorList>
            <person name="Pukall R."/>
            <person name="Lapidus A."/>
            <person name="Nolan M."/>
            <person name="Copeland A."/>
            <person name="Glavina Del Rio T."/>
            <person name="Lucas S."/>
            <person name="Chen F."/>
            <person name="Tice H."/>
            <person name="Cheng J.F."/>
            <person name="Chertkov O."/>
            <person name="Bruce D."/>
            <person name="Goodwin L."/>
            <person name="Kuske C."/>
            <person name="Brettin T."/>
            <person name="Detter J.C."/>
            <person name="Han C."/>
            <person name="Pitluck S."/>
            <person name="Pati A."/>
            <person name="Mavrommatis K."/>
            <person name="Ivanova N."/>
            <person name="Ovchinnikova G."/>
            <person name="Chen A."/>
            <person name="Palaniappan K."/>
            <person name="Schneider S."/>
            <person name="Rohde M."/>
            <person name="Chain P."/>
            <person name="D'haeseleer P."/>
            <person name="Goker M."/>
            <person name="Bristow J."/>
            <person name="Eisen J.A."/>
            <person name="Markowitz V."/>
            <person name="Kyrpides N.C."/>
            <person name="Klenk H.P."/>
            <person name="Hugenholtz P."/>
        </authorList>
    </citation>
    <scope>NUCLEOTIDE SEQUENCE [LARGE SCALE GENOMIC DNA]</scope>
    <source>
        <strain evidence="7">ATCC 29202 / DSM 20476 / NCTC 11029 / RHS 1</strain>
    </source>
</reference>
<dbReference type="Pfam" id="PF00176">
    <property type="entry name" value="SNF2-rel_dom"/>
    <property type="match status" value="1"/>
</dbReference>
<dbReference type="KEGG" id="shi:Shel_14860"/>
<evidence type="ECO:0000256" key="2">
    <source>
        <dbReference type="PROSITE-ProRule" id="PRU00325"/>
    </source>
</evidence>
<dbReference type="InterPro" id="IPR014001">
    <property type="entry name" value="Helicase_ATP-bd"/>
</dbReference>
<keyword evidence="6" id="KW-0347">Helicase</keyword>
<dbReference type="Proteomes" id="UP000002026">
    <property type="component" value="Chromosome"/>
</dbReference>
<sequence>MITESALKRISSSVVLNRARTIAARGYPIFNRQVSYRKKLTVLRAAVDTETDWNGPFESTVTIDEAKNTVVGYSCTCTDAEPKSHPGPCKHCLAVVLDFNRNMRSYAGYDPLRFVRTSACIADYLDENEQKPTMDLQLEAPETGTVTFEMELIHYFGDWNVRFKIQGARGSYVVSDITDLLEHCRHGEYHAYGKKLGFTHTKDSFTPYGLAVLQFLEKAQSQRRSFENHSYRGYGLNRIARDLHLSTPELDELLQMHADGRPFMFKDESQSGAKTTKVVLEQGNPDVSIQLKELSAGGFEIVRGRPVNFVNCSSHMYAWQNNRFFQCTDEFRSVAGFLTHVYSNPVNQLFVAEDDLPRFTGIMLPAIERIAQVDVPETLESLRPAPCKLEFYLDRDSSGVEAVCKSLYGQRTFNLFERSAPHDSHIVRDLAAEARARETVQRYIASFDDDGTGHIEDGNSEAMARFAFEGVLELQKLGDVFTTEAFDRLASKRRPSVSVGLSIKSNLIDVSIHADDLPANELAAVLASYREERKYHRMKDGSFLDMSGFDLFQADAVIQELGLSSRQITSGEAEVPVYEAFLLDELVDDDAKDATFTTWVDGFKGIDPDQYIPPIGLNATLRPYQVLGFQWLSGLCDAGFGGILADEMGLGKSLQLITLLLDRRSEARLTGPSLIVCPASLVYNWKAEFERFAPQLDVVTVSGTAAERVAARASRADVLVTSYDLLRRDIGDYESMHFFCEVLDEAQYIKNQATITARAVKRLDALHRFALTGTPIENRLSELWSIFDFLMPGLLGSYKRFRDRYEQPIFDGDTNVSKRLQSAVAPFILRRLKKDVLTDLPEKLESVIYAHLEGKQLELYRAHEQMLRQKIASQTDEDMKDGTQKIEVLAELMHLRQICCDPHLMTSRYNGPAAKLDALSDLIGSCMDAGQKMLVFSQFKSFLDIIADRLDEQRIAHFAITGDTPSAKRLELVERFNADDTPVFLISLKAGGTGLNLTGASVVIHADPWWNAAAQNQATDRAHRIGQTHVVSVHKIIAKDTIEERIMALQDAKRDLAEQIIGATEGSSLATLTKEELLDLLS</sequence>
<dbReference type="AlphaFoldDB" id="C7N6H1"/>
<dbReference type="SMART" id="SM00487">
    <property type="entry name" value="DEXDc"/>
    <property type="match status" value="1"/>
</dbReference>
<dbReference type="InterPro" id="IPR013663">
    <property type="entry name" value="Helicase_SWF/SNF/SWI_bac"/>
</dbReference>
<keyword evidence="2" id="KW-0862">Zinc</keyword>
<feature type="domain" description="Helicase ATP-binding" evidence="4">
    <location>
        <begin position="633"/>
        <end position="793"/>
    </location>
</feature>
<proteinExistence type="predicted"/>
<dbReference type="InterPro" id="IPR007527">
    <property type="entry name" value="Znf_SWIM"/>
</dbReference>
<dbReference type="InterPro" id="IPR000330">
    <property type="entry name" value="SNF2_N"/>
</dbReference>
<feature type="domain" description="Helicase C-terminal" evidence="5">
    <location>
        <begin position="918"/>
        <end position="1081"/>
    </location>
</feature>
<dbReference type="GO" id="GO:0016787">
    <property type="term" value="F:hydrolase activity"/>
    <property type="evidence" value="ECO:0007669"/>
    <property type="project" value="UniProtKB-KW"/>
</dbReference>
<dbReference type="Gene3D" id="3.40.50.300">
    <property type="entry name" value="P-loop containing nucleotide triphosphate hydrolases"/>
    <property type="match status" value="1"/>
</dbReference>
<evidence type="ECO:0000259" key="4">
    <source>
        <dbReference type="PROSITE" id="PS51192"/>
    </source>
</evidence>